<evidence type="ECO:0000256" key="3">
    <source>
        <dbReference type="ARBA" id="ARBA00039441"/>
    </source>
</evidence>
<dbReference type="EC" id="3.1.1.29" evidence="1"/>
<evidence type="ECO:0000313" key="7">
    <source>
        <dbReference type="EMBL" id="CAL1530823.1"/>
    </source>
</evidence>
<dbReference type="GO" id="GO:0070126">
    <property type="term" value="P:mitochondrial translational termination"/>
    <property type="evidence" value="ECO:0007669"/>
    <property type="project" value="TreeGrafter"/>
</dbReference>
<gene>
    <name evidence="7" type="ORF">GSLYS_00004948001</name>
</gene>
<evidence type="ECO:0000256" key="1">
    <source>
        <dbReference type="ARBA" id="ARBA00013260"/>
    </source>
</evidence>
<dbReference type="Pfam" id="PF00472">
    <property type="entry name" value="RF-1"/>
    <property type="match status" value="1"/>
</dbReference>
<reference evidence="7 8" key="1">
    <citation type="submission" date="2024-04" db="EMBL/GenBank/DDBJ databases">
        <authorList>
            <consortium name="Genoscope - CEA"/>
            <person name="William W."/>
        </authorList>
    </citation>
    <scope>NUCLEOTIDE SEQUENCE [LARGE SCALE GENOMIC DNA]</scope>
</reference>
<evidence type="ECO:0000256" key="2">
    <source>
        <dbReference type="ARBA" id="ARBA00038225"/>
    </source>
</evidence>
<dbReference type="Gene3D" id="3.30.160.20">
    <property type="match status" value="1"/>
</dbReference>
<evidence type="ECO:0000256" key="4">
    <source>
        <dbReference type="ARBA" id="ARBA00041531"/>
    </source>
</evidence>
<dbReference type="PANTHER" id="PTHR11075:SF54">
    <property type="entry name" value="LARGE RIBOSOMAL SUBUNIT PROTEIN ML62"/>
    <property type="match status" value="1"/>
</dbReference>
<dbReference type="GO" id="GO:0004045">
    <property type="term" value="F:peptidyl-tRNA hydrolase activity"/>
    <property type="evidence" value="ECO:0007669"/>
    <property type="project" value="UniProtKB-EC"/>
</dbReference>
<accession>A0AAV2HAT8</accession>
<dbReference type="FunFam" id="3.30.160.20:FF:000046">
    <property type="entry name" value="Peptidyl-tRNA hydrolase ICT1"/>
    <property type="match status" value="1"/>
</dbReference>
<dbReference type="GO" id="GO:0016150">
    <property type="term" value="F:translation release factor activity, codon nonspecific"/>
    <property type="evidence" value="ECO:0007669"/>
    <property type="project" value="TreeGrafter"/>
</dbReference>
<comment type="similarity">
    <text evidence="2">Belongs to the prokaryotic/mitochondrial release factor family. Mitochondrion-specific ribosomal protein mL62 subfamily.</text>
</comment>
<dbReference type="InterPro" id="IPR000352">
    <property type="entry name" value="Pep_chain_release_fac_I"/>
</dbReference>
<feature type="region of interest" description="Disordered" evidence="5">
    <location>
        <begin position="56"/>
        <end position="84"/>
    </location>
</feature>
<dbReference type="AlphaFoldDB" id="A0AAV2HAT8"/>
<evidence type="ECO:0000259" key="6">
    <source>
        <dbReference type="PROSITE" id="PS00745"/>
    </source>
</evidence>
<comment type="caution">
    <text evidence="7">The sequence shown here is derived from an EMBL/GenBank/DDBJ whole genome shotgun (WGS) entry which is preliminary data.</text>
</comment>
<keyword evidence="8" id="KW-1185">Reference proteome</keyword>
<dbReference type="PROSITE" id="PS00745">
    <property type="entry name" value="RF_PROK_I"/>
    <property type="match status" value="1"/>
</dbReference>
<sequence length="224" mass="25585">MFRKCTISLRHQLTHVLKEQCCVSMQVASFKSHLSIDKIYPNSNPDFLRKSESLTHSLRRPQSHSQSIEPTEPKKGQKESRTKETFSGYIPIEALEISASRSSGPGGQGVNTANSKIEVRFHLESATWIPEWIKPRLSEQEQGRITKDGFFVVRSDLTRKQMLNQADCMNKIRNMIYSASVLPHQPTKEEVKIHEERLAKAKTGILREKKARSLIKQSRSAPEM</sequence>
<evidence type="ECO:0000313" key="8">
    <source>
        <dbReference type="Proteomes" id="UP001497497"/>
    </source>
</evidence>
<dbReference type="GO" id="GO:0005762">
    <property type="term" value="C:mitochondrial large ribosomal subunit"/>
    <property type="evidence" value="ECO:0007669"/>
    <property type="project" value="TreeGrafter"/>
</dbReference>
<dbReference type="InterPro" id="IPR052104">
    <property type="entry name" value="Mito_Release_Factor_mL62"/>
</dbReference>
<name>A0AAV2HAT8_LYMST</name>
<dbReference type="Proteomes" id="UP001497497">
    <property type="component" value="Unassembled WGS sequence"/>
</dbReference>
<proteinExistence type="inferred from homology"/>
<dbReference type="SUPFAM" id="SSF110916">
    <property type="entry name" value="Peptidyl-tRNA hydrolase domain-like"/>
    <property type="match status" value="1"/>
</dbReference>
<dbReference type="PANTHER" id="PTHR11075">
    <property type="entry name" value="PEPTIDE CHAIN RELEASE FACTOR"/>
    <property type="match status" value="1"/>
</dbReference>
<evidence type="ECO:0000256" key="5">
    <source>
        <dbReference type="SAM" id="MobiDB-lite"/>
    </source>
</evidence>
<feature type="compositionally biased region" description="Basic and acidic residues" evidence="5">
    <location>
        <begin position="71"/>
        <end position="84"/>
    </location>
</feature>
<feature type="domain" description="Prokaryotic-type class I peptide chain release factors" evidence="6">
    <location>
        <begin position="101"/>
        <end position="117"/>
    </location>
</feature>
<dbReference type="EMBL" id="CAXITT010000076">
    <property type="protein sequence ID" value="CAL1530823.1"/>
    <property type="molecule type" value="Genomic_DNA"/>
</dbReference>
<organism evidence="7 8">
    <name type="scientific">Lymnaea stagnalis</name>
    <name type="common">Great pond snail</name>
    <name type="synonym">Helix stagnalis</name>
    <dbReference type="NCBI Taxonomy" id="6523"/>
    <lineage>
        <taxon>Eukaryota</taxon>
        <taxon>Metazoa</taxon>
        <taxon>Spiralia</taxon>
        <taxon>Lophotrochozoa</taxon>
        <taxon>Mollusca</taxon>
        <taxon>Gastropoda</taxon>
        <taxon>Heterobranchia</taxon>
        <taxon>Euthyneura</taxon>
        <taxon>Panpulmonata</taxon>
        <taxon>Hygrophila</taxon>
        <taxon>Lymnaeoidea</taxon>
        <taxon>Lymnaeidae</taxon>
        <taxon>Lymnaea</taxon>
    </lineage>
</organism>
<protein>
    <recommendedName>
        <fullName evidence="3">Large ribosomal subunit protein mL62</fullName>
        <ecNumber evidence="1">3.1.1.29</ecNumber>
    </recommendedName>
    <alternativeName>
        <fullName evidence="4">Peptidyl-tRNA hydrolase ICT1, mitochondrial</fullName>
    </alternativeName>
</protein>